<name>A0A0L8HDC0_OCTBM</name>
<evidence type="ECO:0000259" key="11">
    <source>
        <dbReference type="PROSITE" id="PS50017"/>
    </source>
</evidence>
<feature type="repeat" description="ANK" evidence="9">
    <location>
        <begin position="735"/>
        <end position="767"/>
    </location>
</feature>
<keyword evidence="6 9" id="KW-0040">ANK repeat</keyword>
<dbReference type="EMBL" id="KQ418560">
    <property type="protein sequence ID" value="KOF86760.1"/>
    <property type="molecule type" value="Genomic_DNA"/>
</dbReference>
<dbReference type="GO" id="GO:0005856">
    <property type="term" value="C:cytoskeleton"/>
    <property type="evidence" value="ECO:0007669"/>
    <property type="project" value="UniProtKB-SubCell"/>
</dbReference>
<feature type="repeat" description="ANK" evidence="9">
    <location>
        <begin position="240"/>
        <end position="272"/>
    </location>
</feature>
<dbReference type="SMART" id="SM00248">
    <property type="entry name" value="ANK"/>
    <property type="match status" value="23"/>
</dbReference>
<dbReference type="PANTHER" id="PTHR24123">
    <property type="entry name" value="ANKYRIN REPEAT-CONTAINING"/>
    <property type="match status" value="1"/>
</dbReference>
<feature type="repeat" description="ANK" evidence="9">
    <location>
        <begin position="306"/>
        <end position="338"/>
    </location>
</feature>
<keyword evidence="8" id="KW-0206">Cytoskeleton</keyword>
<protein>
    <recommendedName>
        <fullName evidence="14">Titin</fullName>
    </recommendedName>
</protein>
<dbReference type="SUPFAM" id="SSF47986">
    <property type="entry name" value="DEATH domain"/>
    <property type="match status" value="1"/>
</dbReference>
<feature type="repeat" description="ANK" evidence="9">
    <location>
        <begin position="603"/>
        <end position="635"/>
    </location>
</feature>
<feature type="repeat" description="ANK" evidence="9">
    <location>
        <begin position="570"/>
        <end position="602"/>
    </location>
</feature>
<feature type="compositionally biased region" description="Polar residues" evidence="10">
    <location>
        <begin position="1900"/>
        <end position="1909"/>
    </location>
</feature>
<gene>
    <name evidence="13" type="ORF">OCBIM_22017953mg</name>
</gene>
<dbReference type="InterPro" id="IPR011029">
    <property type="entry name" value="DEATH-like_dom_sf"/>
</dbReference>
<feature type="compositionally biased region" description="Basic and acidic residues" evidence="10">
    <location>
        <begin position="1871"/>
        <end position="1895"/>
    </location>
</feature>
<dbReference type="GO" id="GO:0016020">
    <property type="term" value="C:membrane"/>
    <property type="evidence" value="ECO:0007669"/>
    <property type="project" value="UniProtKB-SubCell"/>
</dbReference>
<evidence type="ECO:0000256" key="1">
    <source>
        <dbReference type="ARBA" id="ARBA00004245"/>
    </source>
</evidence>
<sequence length="1909" mass="209405">MSDGNSSFLRAARDGNLSEVLEYLKGSTDINTSNSNGLNALHLASKEGHINIVTELLRRGANVEAATKKGNTALHIASLAGHEEIVKILVQNGAKVNVQSMTGFTPLYMAAQEGHSEVVKFLLDNGASQSLATVDGFTPLAVALQQGHDKVVAVLLEHDTKGKVRLPALHIAAKKDDIGSANLLLQNDHNADSSTKSGGLVNDTTKSGFTPLHIAAHYGNVNVGTLLIQKGADVNYKAKNNITPLHVASRWGKSNMVILLLDHDATIEERTRDGLTPLHCAARSGHENVVDLLLERGAPFSAKTKNGLTPLHMAAQGDHVDCARLLLYHKALVDDVTVDYLTPLHVAAHCGNVKTAKLLLDRKSDPNARALNGFTPLHIACKKNRIKVVELLLKYDASIEATTESGLTPLHVASFMGHMNISIYLIQHNANPDYPTVRGETALHLAARANQTDIIRILLRNGATVDAKAREQQTPLHIAARLGNVDNVVLLLQHGASPNATTKDLYTPLHIAAKEGHEEVAAALLDQGADHSLTTKKGFTPLHIAAKYGNIKVARLLLLKNAEPDVQGKNGLTPLHVATHYNHVNVALLLLDNKASPQAMAKNGYSPLHIAAKKNQMDIATTLLEFGANPAAGSKNGFTPLHLASQEGHTDMVSLLLEHKANVNDKATNGLAPIHLAAQEDKVNVAEVLVKFGSEIDPQTKAGYTPLHTACHFGQTNMVRFLLDHNASVSSTTKLGYTPLHQAAQQGHVMVINLLLKNKASPNAVTNTGQTALSIAQRLGYISVVDTLKNLTEVTETLPAIEDKYKVVAPETMTETMLSDSEDEGDDLMPQSPVFGKPLSEQHVYLPYYEGQTLQMREDTISIEKGDITSPLDLSFDKDLRKVRATSQEARTRDISPGLAYPKYLEKGPDYEAEMIYYSGDVLSPQEKKGDYFAEDIYARESFRYGREAGPVYRDTMISQSVAPRTEAVVYQGELTGSIATDTGSDFRFLPDDSIPKQQDYLEHQIISHTYASHPDNRYLNNTMESSRYSSYSGSSFNTSFDPDNVAVDRTPTYSGKLKWKSFLVSFMVDARGGAMRGSRHSGVRIIIPPRKAYMPTRVTCKLIKREKLSHPPPLNEGEALASRILEMGPVGVKFLGPVIIEVPHFASLRGKEREIAIIRCDDGEKWTEHPILATEEAVNDTLNGSFEGQNSSASSLWKLDQEDELVAKRITRILTTDFPMYFAIVTRVRQENQTIGFEGGMLSSTVVPQVQTIFPEGALTKKIPVGLQAQPIAPELVAKMLGNRVAVSPIVTVAPRRRKFHKPITLTIPVPRAAQKGMINQYGGEAPTLRLLCSISGGTTPAVWEDITASTQLTFVNDCVSFTTTVSARFWLMDCQNVNEASRMATELYQEAVVVPFMAKFVIFAKRHAPEEGKLRMFCMTDDKIDKTLEKQEKFTEVARSRDVEVLQGRPQYVEMAGNLIPVTKSGDQLYVHFRAFRENRLPCTVKVRDLDQEAAARVAFMKEPKVARGEAPQSPICNLNIVLPDVSKADSTEITSEEALEVRKRHSLLREHGIVLQDTISRAQMKIVDVADTLQGDWVMLAQQLDITMSEINKIKTDYNTVNDQALAMLHLWVEKNGEKASGNALEKALIRINREDVVKKCMYDVVTVEDEVDMAAGRVAMDQSGFDTFKEEVGISRDSSMKRGISLDVSYDEQDMIKMKKSPEIKSLHSKILESESAEESGSDADTERHRIAKAPPPPAAMSQDEVLVKHVDHRRPEAAPVAESSVDDTDRKKNAFVEFARQMDELSDMEETIKPVATSEQDEKPSITEETIVSRVKGAGTVTSVITKTVVTETVAKEAIVKDEAPEVMAPCVDVADSRSSSGSSICDKEQQELVSHRTTELAQARDRLSEEMESNQHTPSATGV</sequence>
<feature type="region of interest" description="Disordered" evidence="10">
    <location>
        <begin position="1860"/>
        <end position="1909"/>
    </location>
</feature>
<dbReference type="Pfam" id="PF13637">
    <property type="entry name" value="Ank_4"/>
    <property type="match status" value="2"/>
</dbReference>
<dbReference type="PROSITE" id="PS50088">
    <property type="entry name" value="ANK_REPEAT"/>
    <property type="match status" value="21"/>
</dbReference>
<feature type="compositionally biased region" description="Basic and acidic residues" evidence="10">
    <location>
        <begin position="1703"/>
        <end position="1717"/>
    </location>
</feature>
<evidence type="ECO:0000256" key="10">
    <source>
        <dbReference type="SAM" id="MobiDB-lite"/>
    </source>
</evidence>
<dbReference type="Gene3D" id="1.25.40.20">
    <property type="entry name" value="Ankyrin repeat-containing domain"/>
    <property type="match status" value="3"/>
</dbReference>
<dbReference type="InterPro" id="IPR000488">
    <property type="entry name" value="Death_dom"/>
</dbReference>
<dbReference type="PRINTS" id="PR01415">
    <property type="entry name" value="ANKYRIN"/>
</dbReference>
<feature type="repeat" description="ANK" evidence="9">
    <location>
        <begin position="102"/>
        <end position="134"/>
    </location>
</feature>
<proteinExistence type="predicted"/>
<feature type="domain" description="Death" evidence="11">
    <location>
        <begin position="1565"/>
        <end position="1648"/>
    </location>
</feature>
<keyword evidence="3" id="KW-0963">Cytoplasm</keyword>
<dbReference type="InterPro" id="IPR040745">
    <property type="entry name" value="Ankyrin_UPA"/>
</dbReference>
<dbReference type="Pfam" id="PF17809">
    <property type="entry name" value="UPA_2"/>
    <property type="match status" value="1"/>
</dbReference>
<dbReference type="GO" id="GO:0007165">
    <property type="term" value="P:signal transduction"/>
    <property type="evidence" value="ECO:0007669"/>
    <property type="project" value="InterPro"/>
</dbReference>
<feature type="repeat" description="ANK" evidence="9">
    <location>
        <begin position="372"/>
        <end position="404"/>
    </location>
</feature>
<dbReference type="FunFam" id="2.60.220.30:FF:000001">
    <property type="entry name" value="Ankyrin-3 isoform 2"/>
    <property type="match status" value="1"/>
</dbReference>
<accession>A0A0L8HDC0</accession>
<dbReference type="InterPro" id="IPR051165">
    <property type="entry name" value="Multifunctional_ANK_Repeat"/>
</dbReference>
<dbReference type="InterPro" id="IPR002110">
    <property type="entry name" value="Ankyrin_rpt"/>
</dbReference>
<dbReference type="Gene3D" id="2.60.220.30">
    <property type="match status" value="2"/>
</dbReference>
<evidence type="ECO:0008006" key="14">
    <source>
        <dbReference type="Google" id="ProtNLM"/>
    </source>
</evidence>
<feature type="repeat" description="ANK" evidence="9">
    <location>
        <begin position="135"/>
        <end position="158"/>
    </location>
</feature>
<evidence type="ECO:0000256" key="5">
    <source>
        <dbReference type="ARBA" id="ARBA00022737"/>
    </source>
</evidence>
<feature type="repeat" description="ANK" evidence="9">
    <location>
        <begin position="636"/>
        <end position="668"/>
    </location>
</feature>
<dbReference type="Pfam" id="PF00531">
    <property type="entry name" value="Death"/>
    <property type="match status" value="1"/>
</dbReference>
<dbReference type="Pfam" id="PF00791">
    <property type="entry name" value="ZU5"/>
    <property type="match status" value="2"/>
</dbReference>
<feature type="domain" description="ZU5" evidence="12">
    <location>
        <begin position="1230"/>
        <end position="1377"/>
    </location>
</feature>
<feature type="domain" description="ZU5" evidence="12">
    <location>
        <begin position="1063"/>
        <end position="1228"/>
    </location>
</feature>
<feature type="repeat" description="ANK" evidence="9">
    <location>
        <begin position="405"/>
        <end position="437"/>
    </location>
</feature>
<evidence type="ECO:0000256" key="7">
    <source>
        <dbReference type="ARBA" id="ARBA00023136"/>
    </source>
</evidence>
<dbReference type="FunFam" id="2.60.40.2660:FF:000001">
    <property type="entry name" value="Ankyrin-3 isoform 2"/>
    <property type="match status" value="1"/>
</dbReference>
<dbReference type="SMART" id="SM00218">
    <property type="entry name" value="ZU5"/>
    <property type="match status" value="1"/>
</dbReference>
<feature type="repeat" description="ANK" evidence="9">
    <location>
        <begin position="69"/>
        <end position="101"/>
    </location>
</feature>
<feature type="repeat" description="ANK" evidence="9">
    <location>
        <begin position="339"/>
        <end position="371"/>
    </location>
</feature>
<feature type="compositionally biased region" description="Acidic residues" evidence="10">
    <location>
        <begin position="1719"/>
        <end position="1728"/>
    </location>
</feature>
<feature type="repeat" description="ANK" evidence="9">
    <location>
        <begin position="36"/>
        <end position="68"/>
    </location>
</feature>
<dbReference type="PROSITE" id="PS50017">
    <property type="entry name" value="DEATH_DOMAIN"/>
    <property type="match status" value="1"/>
</dbReference>
<dbReference type="Pfam" id="PF00023">
    <property type="entry name" value="Ank"/>
    <property type="match status" value="1"/>
</dbReference>
<dbReference type="FunFam" id="2.60.220.30:FF:000002">
    <property type="entry name" value="Ankyrin-3 isoform 2"/>
    <property type="match status" value="1"/>
</dbReference>
<dbReference type="SMART" id="SM00005">
    <property type="entry name" value="DEATH"/>
    <property type="match status" value="1"/>
</dbReference>
<dbReference type="FunFam" id="1.25.40.20:FF:000095">
    <property type="entry name" value="Ankyrin 2, isoform J"/>
    <property type="match status" value="1"/>
</dbReference>
<dbReference type="SUPFAM" id="SSF48403">
    <property type="entry name" value="Ankyrin repeat"/>
    <property type="match status" value="3"/>
</dbReference>
<evidence type="ECO:0000256" key="4">
    <source>
        <dbReference type="ARBA" id="ARBA00022553"/>
    </source>
</evidence>
<reference evidence="13" key="1">
    <citation type="submission" date="2015-07" db="EMBL/GenBank/DDBJ databases">
        <title>MeaNS - Measles Nucleotide Surveillance Program.</title>
        <authorList>
            <person name="Tran T."/>
            <person name="Druce J."/>
        </authorList>
    </citation>
    <scope>NUCLEOTIDE SEQUENCE</scope>
    <source>
        <strain evidence="13">UCB-OBI-ISO-001</strain>
        <tissue evidence="13">Gonad</tissue>
    </source>
</reference>
<organism evidence="13">
    <name type="scientific">Octopus bimaculoides</name>
    <name type="common">California two-spotted octopus</name>
    <dbReference type="NCBI Taxonomy" id="37653"/>
    <lineage>
        <taxon>Eukaryota</taxon>
        <taxon>Metazoa</taxon>
        <taxon>Spiralia</taxon>
        <taxon>Lophotrochozoa</taxon>
        <taxon>Mollusca</taxon>
        <taxon>Cephalopoda</taxon>
        <taxon>Coleoidea</taxon>
        <taxon>Octopodiformes</taxon>
        <taxon>Octopoda</taxon>
        <taxon>Incirrata</taxon>
        <taxon>Octopodidae</taxon>
        <taxon>Octopus</taxon>
    </lineage>
</organism>
<dbReference type="PROSITE" id="PS50297">
    <property type="entry name" value="ANK_REP_REGION"/>
    <property type="match status" value="21"/>
</dbReference>
<feature type="repeat" description="ANK" evidence="9">
    <location>
        <begin position="504"/>
        <end position="536"/>
    </location>
</feature>
<dbReference type="Pfam" id="PF13857">
    <property type="entry name" value="Ank_5"/>
    <property type="match status" value="1"/>
</dbReference>
<evidence type="ECO:0000259" key="12">
    <source>
        <dbReference type="PROSITE" id="PS51145"/>
    </source>
</evidence>
<comment type="subcellular location">
    <subcellularLocation>
        <location evidence="1">Cytoplasm</location>
        <location evidence="1">Cytoskeleton</location>
    </subcellularLocation>
    <subcellularLocation>
        <location evidence="2">Membrane</location>
    </subcellularLocation>
</comment>
<feature type="repeat" description="ANK" evidence="9">
    <location>
        <begin position="471"/>
        <end position="503"/>
    </location>
</feature>
<dbReference type="Pfam" id="PF12796">
    <property type="entry name" value="Ank_2"/>
    <property type="match status" value="7"/>
</dbReference>
<feature type="repeat" description="ANK" evidence="9">
    <location>
        <begin position="669"/>
        <end position="701"/>
    </location>
</feature>
<feature type="repeat" description="ANK" evidence="9">
    <location>
        <begin position="207"/>
        <end position="239"/>
    </location>
</feature>
<dbReference type="OrthoDB" id="20872at2759"/>
<keyword evidence="4" id="KW-0597">Phosphoprotein</keyword>
<dbReference type="Gene3D" id="2.60.40.2660">
    <property type="match status" value="1"/>
</dbReference>
<dbReference type="CDD" id="cd08317">
    <property type="entry name" value="Death_ank"/>
    <property type="match status" value="1"/>
</dbReference>
<feature type="repeat" description="ANK" evidence="9">
    <location>
        <begin position="273"/>
        <end position="305"/>
    </location>
</feature>
<dbReference type="InterPro" id="IPR036770">
    <property type="entry name" value="Ankyrin_rpt-contain_sf"/>
</dbReference>
<keyword evidence="7" id="KW-0472">Membrane</keyword>
<dbReference type="Gene3D" id="1.10.533.10">
    <property type="entry name" value="Death Domain, Fas"/>
    <property type="match status" value="1"/>
</dbReference>
<dbReference type="PANTHER" id="PTHR24123:SF141">
    <property type="entry name" value="ANKYRIN 2, ISOFORM U"/>
    <property type="match status" value="1"/>
</dbReference>
<evidence type="ECO:0000313" key="13">
    <source>
        <dbReference type="EMBL" id="KOF86760.1"/>
    </source>
</evidence>
<feature type="repeat" description="ANK" evidence="9">
    <location>
        <begin position="702"/>
        <end position="734"/>
    </location>
</feature>
<feature type="repeat" description="ANK" evidence="9">
    <location>
        <begin position="438"/>
        <end position="470"/>
    </location>
</feature>
<evidence type="ECO:0000256" key="3">
    <source>
        <dbReference type="ARBA" id="ARBA00022490"/>
    </source>
</evidence>
<feature type="region of interest" description="Disordered" evidence="10">
    <location>
        <begin position="1703"/>
        <end position="1747"/>
    </location>
</feature>
<evidence type="ECO:0000256" key="6">
    <source>
        <dbReference type="ARBA" id="ARBA00023043"/>
    </source>
</evidence>
<dbReference type="PROSITE" id="PS51145">
    <property type="entry name" value="ZU5"/>
    <property type="match status" value="2"/>
</dbReference>
<dbReference type="FunFam" id="1.25.40.20:FF:000003">
    <property type="entry name" value="Ankyrin, isoform B"/>
    <property type="match status" value="1"/>
</dbReference>
<dbReference type="FunFam" id="1.25.40.20:FF:000001">
    <property type="entry name" value="Ankyrin-2 isoform 2"/>
    <property type="match status" value="1"/>
</dbReference>
<evidence type="ECO:0000256" key="2">
    <source>
        <dbReference type="ARBA" id="ARBA00004370"/>
    </source>
</evidence>
<evidence type="ECO:0000256" key="8">
    <source>
        <dbReference type="ARBA" id="ARBA00023212"/>
    </source>
</evidence>
<evidence type="ECO:0000256" key="9">
    <source>
        <dbReference type="PROSITE-ProRule" id="PRU00023"/>
    </source>
</evidence>
<feature type="repeat" description="ANK" evidence="9">
    <location>
        <begin position="537"/>
        <end position="569"/>
    </location>
</feature>
<keyword evidence="5" id="KW-0677">Repeat</keyword>
<dbReference type="InterPro" id="IPR000906">
    <property type="entry name" value="ZU5_dom"/>
</dbReference>